<dbReference type="AlphaFoldDB" id="A0A7Z7AXE2"/>
<evidence type="ECO:0000256" key="1">
    <source>
        <dbReference type="ARBA" id="ARBA00008950"/>
    </source>
</evidence>
<evidence type="ECO:0000313" key="6">
    <source>
        <dbReference type="EMBL" id="SDG01763.1"/>
    </source>
</evidence>
<keyword evidence="3" id="KW-0378">Hydrolase</keyword>
<dbReference type="InterPro" id="IPR020935">
    <property type="entry name" value="PdiEstase_YfcE_CS"/>
</dbReference>
<gene>
    <name evidence="6" type="ORF">SAMN04488589_1930</name>
</gene>
<dbReference type="Proteomes" id="UP000199259">
    <property type="component" value="Unassembled WGS sequence"/>
</dbReference>
<dbReference type="GO" id="GO:0046872">
    <property type="term" value="F:metal ion binding"/>
    <property type="evidence" value="ECO:0007669"/>
    <property type="project" value="UniProtKB-KW"/>
</dbReference>
<comment type="caution">
    <text evidence="6">The sequence shown here is derived from an EMBL/GenBank/DDBJ whole genome shotgun (WGS) entry which is preliminary data.</text>
</comment>
<dbReference type="GO" id="GO:0016787">
    <property type="term" value="F:hydrolase activity"/>
    <property type="evidence" value="ECO:0007669"/>
    <property type="project" value="UniProtKB-UniRule"/>
</dbReference>
<dbReference type="Pfam" id="PF12850">
    <property type="entry name" value="Metallophos_2"/>
    <property type="match status" value="1"/>
</dbReference>
<keyword evidence="2 4" id="KW-0479">Metal-binding</keyword>
<evidence type="ECO:0000313" key="7">
    <source>
        <dbReference type="Proteomes" id="UP000199259"/>
    </source>
</evidence>
<reference evidence="6 7" key="1">
    <citation type="submission" date="2016-10" db="EMBL/GenBank/DDBJ databases">
        <authorList>
            <person name="Varghese N."/>
            <person name="Submissions S."/>
        </authorList>
    </citation>
    <scope>NUCLEOTIDE SEQUENCE [LARGE SCALE GENOMIC DNA]</scope>
    <source>
        <strain evidence="6 7">PL 12/M</strain>
    </source>
</reference>
<comment type="similarity">
    <text evidence="1 4">Belongs to the metallophosphoesterase superfamily. YfcE family.</text>
</comment>
<protein>
    <recommendedName>
        <fullName evidence="4">Phosphoesterase</fullName>
        <ecNumber evidence="4">3.1.4.-</ecNumber>
    </recommendedName>
</protein>
<dbReference type="RefSeq" id="WP_091710248.1">
    <property type="nucleotide sequence ID" value="NZ_FNCA01000006.1"/>
</dbReference>
<accession>A0A7Z7AXE2</accession>
<dbReference type="InterPro" id="IPR000979">
    <property type="entry name" value="Phosphodiesterase_MJ0936/Vps29"/>
</dbReference>
<evidence type="ECO:0000256" key="2">
    <source>
        <dbReference type="ARBA" id="ARBA00022723"/>
    </source>
</evidence>
<dbReference type="CDD" id="cd00841">
    <property type="entry name" value="MPP_YfcE"/>
    <property type="match status" value="1"/>
</dbReference>
<keyword evidence="7" id="KW-1185">Reference proteome</keyword>
<feature type="domain" description="Calcineurin-like phosphoesterase" evidence="5">
    <location>
        <begin position="2"/>
        <end position="153"/>
    </location>
</feature>
<proteinExistence type="inferred from homology"/>
<dbReference type="EC" id="3.1.4.-" evidence="4"/>
<dbReference type="Gene3D" id="3.60.21.10">
    <property type="match status" value="1"/>
</dbReference>
<dbReference type="OrthoDB" id="9959at2157"/>
<evidence type="ECO:0000259" key="5">
    <source>
        <dbReference type="Pfam" id="PF12850"/>
    </source>
</evidence>
<dbReference type="InterPro" id="IPR024654">
    <property type="entry name" value="Calcineurin-like_PHP_lpxH"/>
</dbReference>
<sequence length="162" mass="17510">MIGIMSDSHDNMDAIKAAVELFNKKKVKTVLHAGDIISPFTVSAFSKLEADLYFIFGNNDGDKLLLKQKFEEIGAECCGEFGDLEIEGMRIALIHGIYEAPVDALAESGDFDVVIRGHTHHAGVTEINDTLLINPGETAGVLTGKRTVALLDPELGVEIVEI</sequence>
<name>A0A7Z7AXE2_9EURY</name>
<dbReference type="InterPro" id="IPR053193">
    <property type="entry name" value="MetalloPDE_YfcE-like"/>
</dbReference>
<evidence type="ECO:0000256" key="4">
    <source>
        <dbReference type="RuleBase" id="RU362039"/>
    </source>
</evidence>
<dbReference type="InterPro" id="IPR029052">
    <property type="entry name" value="Metallo-depent_PP-like"/>
</dbReference>
<dbReference type="NCBIfam" id="TIGR00040">
    <property type="entry name" value="yfcE"/>
    <property type="match status" value="1"/>
</dbReference>
<dbReference type="PANTHER" id="PTHR43165">
    <property type="entry name" value="METALLOPHOSPHOESTERASE"/>
    <property type="match status" value="1"/>
</dbReference>
<organism evidence="6 7">
    <name type="scientific">Methanolobus vulcani</name>
    <dbReference type="NCBI Taxonomy" id="38026"/>
    <lineage>
        <taxon>Archaea</taxon>
        <taxon>Methanobacteriati</taxon>
        <taxon>Methanobacteriota</taxon>
        <taxon>Stenosarchaea group</taxon>
        <taxon>Methanomicrobia</taxon>
        <taxon>Methanosarcinales</taxon>
        <taxon>Methanosarcinaceae</taxon>
        <taxon>Methanolobus</taxon>
    </lineage>
</organism>
<dbReference type="PANTHER" id="PTHR43165:SF1">
    <property type="entry name" value="PHOSPHODIESTERASE MJ0936"/>
    <property type="match status" value="1"/>
</dbReference>
<dbReference type="PROSITE" id="PS01269">
    <property type="entry name" value="UPF0025"/>
    <property type="match status" value="1"/>
</dbReference>
<evidence type="ECO:0000256" key="3">
    <source>
        <dbReference type="ARBA" id="ARBA00022801"/>
    </source>
</evidence>
<dbReference type="EMBL" id="FNCA01000006">
    <property type="protein sequence ID" value="SDG01763.1"/>
    <property type="molecule type" value="Genomic_DNA"/>
</dbReference>
<dbReference type="SUPFAM" id="SSF56300">
    <property type="entry name" value="Metallo-dependent phosphatases"/>
    <property type="match status" value="1"/>
</dbReference>
<dbReference type="InterPro" id="IPR041802">
    <property type="entry name" value="MPP_YfcE"/>
</dbReference>
<comment type="cofactor">
    <cofactor evidence="4">
        <name>a divalent metal cation</name>
        <dbReference type="ChEBI" id="CHEBI:60240"/>
    </cofactor>
</comment>